<dbReference type="EMBL" id="WAAT01000022">
    <property type="protein sequence ID" value="KAB1069792.1"/>
    <property type="molecule type" value="Genomic_DNA"/>
</dbReference>
<dbReference type="Pfam" id="PF13505">
    <property type="entry name" value="OMP_b-brl"/>
    <property type="match status" value="1"/>
</dbReference>
<evidence type="ECO:0000256" key="1">
    <source>
        <dbReference type="ARBA" id="ARBA00022729"/>
    </source>
</evidence>
<dbReference type="SUPFAM" id="SSF56925">
    <property type="entry name" value="OMPA-like"/>
    <property type="match status" value="1"/>
</dbReference>
<feature type="signal peptide" evidence="2">
    <location>
        <begin position="1"/>
        <end position="20"/>
    </location>
</feature>
<dbReference type="InterPro" id="IPR011250">
    <property type="entry name" value="OMP/PagP_B-barrel"/>
</dbReference>
<sequence length="195" mass="21673">MKIKLMMLVGLLMCSLSTLAQQKYSLNYIIGFPTGETSDFTESTSFRGVGFDFTHMLNKNIGVGVSVSLQTFYDEKGKQTTTEGTETITAYRYNYINSLPVYATGTYFFDGSKTIKPFVSLGVGVMYNNKEQEFGLFAAENDAWQFSVRPEAGLEYKIDYGLGIRAAFRYNYAADSSDLEGLSHMGLALGVVWSN</sequence>
<name>A0A6N6MHG9_9FLAO</name>
<organism evidence="4 5">
    <name type="scientific">Pseudotamlana haliotis</name>
    <dbReference type="NCBI Taxonomy" id="2614804"/>
    <lineage>
        <taxon>Bacteria</taxon>
        <taxon>Pseudomonadati</taxon>
        <taxon>Bacteroidota</taxon>
        <taxon>Flavobacteriia</taxon>
        <taxon>Flavobacteriales</taxon>
        <taxon>Flavobacteriaceae</taxon>
        <taxon>Pseudotamlana</taxon>
    </lineage>
</organism>
<feature type="domain" description="Outer membrane protein beta-barrel" evidence="3">
    <location>
        <begin position="8"/>
        <end position="193"/>
    </location>
</feature>
<proteinExistence type="predicted"/>
<comment type="caution">
    <text evidence="4">The sequence shown here is derived from an EMBL/GenBank/DDBJ whole genome shotgun (WGS) entry which is preliminary data.</text>
</comment>
<dbReference type="InterPro" id="IPR027385">
    <property type="entry name" value="Beta-barrel_OMP"/>
</dbReference>
<accession>A0A6N6MHG9</accession>
<evidence type="ECO:0000259" key="3">
    <source>
        <dbReference type="Pfam" id="PF13505"/>
    </source>
</evidence>
<reference evidence="4 5" key="1">
    <citation type="submission" date="2019-09" db="EMBL/GenBank/DDBJ databases">
        <authorList>
            <person name="Cao W.R."/>
        </authorList>
    </citation>
    <scope>NUCLEOTIDE SEQUENCE [LARGE SCALE GENOMIC DNA]</scope>
    <source>
        <strain evidence="4 5">B1N29</strain>
    </source>
</reference>
<evidence type="ECO:0000256" key="2">
    <source>
        <dbReference type="SAM" id="SignalP"/>
    </source>
</evidence>
<dbReference type="Proteomes" id="UP000441333">
    <property type="component" value="Unassembled WGS sequence"/>
</dbReference>
<evidence type="ECO:0000313" key="5">
    <source>
        <dbReference type="Proteomes" id="UP000441333"/>
    </source>
</evidence>
<feature type="chain" id="PRO_5027014504" evidence="2">
    <location>
        <begin position="21"/>
        <end position="195"/>
    </location>
</feature>
<protein>
    <submittedName>
        <fullName evidence="4">Porin family protein</fullName>
    </submittedName>
</protein>
<keyword evidence="5" id="KW-1185">Reference proteome</keyword>
<dbReference type="AlphaFoldDB" id="A0A6N6MHG9"/>
<keyword evidence="1 2" id="KW-0732">Signal</keyword>
<dbReference type="RefSeq" id="WP_150936676.1">
    <property type="nucleotide sequence ID" value="NZ_WAAT01000022.1"/>
</dbReference>
<gene>
    <name evidence="4" type="ORF">F6U93_02990</name>
</gene>
<evidence type="ECO:0000313" key="4">
    <source>
        <dbReference type="EMBL" id="KAB1069792.1"/>
    </source>
</evidence>
<dbReference type="Gene3D" id="2.40.160.20">
    <property type="match status" value="1"/>
</dbReference>